<feature type="transmembrane region" description="Helical" evidence="6">
    <location>
        <begin position="322"/>
        <end position="341"/>
    </location>
</feature>
<organism evidence="8 9">
    <name type="scientific">Agrocybe chaxingu</name>
    <dbReference type="NCBI Taxonomy" id="84603"/>
    <lineage>
        <taxon>Eukaryota</taxon>
        <taxon>Fungi</taxon>
        <taxon>Dikarya</taxon>
        <taxon>Basidiomycota</taxon>
        <taxon>Agaricomycotina</taxon>
        <taxon>Agaricomycetes</taxon>
        <taxon>Agaricomycetidae</taxon>
        <taxon>Agaricales</taxon>
        <taxon>Agaricineae</taxon>
        <taxon>Strophariaceae</taxon>
        <taxon>Agrocybe</taxon>
    </lineage>
</organism>
<feature type="region of interest" description="Disordered" evidence="5">
    <location>
        <begin position="54"/>
        <end position="98"/>
    </location>
</feature>
<comment type="caution">
    <text evidence="8">The sequence shown here is derived from an EMBL/GenBank/DDBJ whole genome shotgun (WGS) entry which is preliminary data.</text>
</comment>
<comment type="subcellular location">
    <subcellularLocation>
        <location evidence="1">Membrane</location>
        <topology evidence="1">Multi-pass membrane protein</topology>
    </subcellularLocation>
</comment>
<sequence>MFYAAYFRLYKLPKDADTSGKAESHDVYAGTQTLPHSREFLSFGLEEASPLTANSLGKRKAPEEDLSDTVSALHENAESTKEEDGDRQHPLPISADPDSYLSAKRKLKRAVLEHYRGLEVLHNYRIPVQNQYMTEKVEKSAFASDKAIRDMMTKMEDLYASTFSRGDRKKAIRRLRVGNTSKSHHFSTFRSGLYLGVAIPALVDGLVKVFQEDTREELPEWSTLLYLYGVLLIPVVFSLLVGINLLVWARARINYVFIFGSSTISPTIWPLIWLAFAAVVVFDPLPMMYRSSRFWLIRKFGRQFLSGTRHVEFADFWMGDQFCSLIFTLSNIYTFICVYVHDFPGGLGKCSMAHTWGIAFALAAIPLFIRLVQSIKRYADSHLVTHLINGGKYGSGIVSYFFYFYWRHRQDDRGTIFALWCLFNSCYSIYSCAWDLLMDWSFMRLHVKYPLLRPELVYTNQIYAYYFAIFSNIIIRFLWVILIPKRGASVTLRSFIVGFLEMLRRWQWNFFRLENEHLGNMDQYRVTREVPLPYSFDDRSQEDDNDDEDHHLKKKRR</sequence>
<dbReference type="GO" id="GO:0005886">
    <property type="term" value="C:plasma membrane"/>
    <property type="evidence" value="ECO:0007669"/>
    <property type="project" value="TreeGrafter"/>
</dbReference>
<evidence type="ECO:0000256" key="6">
    <source>
        <dbReference type="SAM" id="Phobius"/>
    </source>
</evidence>
<feature type="domain" description="EXS" evidence="7">
    <location>
        <begin position="350"/>
        <end position="544"/>
    </location>
</feature>
<proteinExistence type="predicted"/>
<name>A0A9W8N0K3_9AGAR</name>
<dbReference type="GO" id="GO:0000822">
    <property type="term" value="F:inositol hexakisphosphate binding"/>
    <property type="evidence" value="ECO:0007669"/>
    <property type="project" value="TreeGrafter"/>
</dbReference>
<gene>
    <name evidence="8" type="ORF">NLJ89_g1198</name>
</gene>
<dbReference type="GO" id="GO:0016036">
    <property type="term" value="P:cellular response to phosphate starvation"/>
    <property type="evidence" value="ECO:0007669"/>
    <property type="project" value="TreeGrafter"/>
</dbReference>
<dbReference type="AlphaFoldDB" id="A0A9W8N0K3"/>
<evidence type="ECO:0000256" key="1">
    <source>
        <dbReference type="ARBA" id="ARBA00004141"/>
    </source>
</evidence>
<evidence type="ECO:0000313" key="9">
    <source>
        <dbReference type="Proteomes" id="UP001148786"/>
    </source>
</evidence>
<accession>A0A9W8N0K3</accession>
<dbReference type="Proteomes" id="UP001148786">
    <property type="component" value="Unassembled WGS sequence"/>
</dbReference>
<feature type="transmembrane region" description="Helical" evidence="6">
    <location>
        <begin position="462"/>
        <end position="483"/>
    </location>
</feature>
<dbReference type="PROSITE" id="PS51380">
    <property type="entry name" value="EXS"/>
    <property type="match status" value="1"/>
</dbReference>
<feature type="transmembrane region" description="Helical" evidence="6">
    <location>
        <begin position="225"/>
        <end position="248"/>
    </location>
</feature>
<keyword evidence="2 6" id="KW-0812">Transmembrane</keyword>
<evidence type="ECO:0000256" key="4">
    <source>
        <dbReference type="ARBA" id="ARBA00023136"/>
    </source>
</evidence>
<keyword evidence="3 6" id="KW-1133">Transmembrane helix</keyword>
<evidence type="ECO:0000313" key="8">
    <source>
        <dbReference type="EMBL" id="KAJ3516307.1"/>
    </source>
</evidence>
<feature type="transmembrane region" description="Helical" evidence="6">
    <location>
        <begin position="353"/>
        <end position="372"/>
    </location>
</feature>
<evidence type="ECO:0000256" key="3">
    <source>
        <dbReference type="ARBA" id="ARBA00022989"/>
    </source>
</evidence>
<dbReference type="OrthoDB" id="9970435at2759"/>
<keyword evidence="4 6" id="KW-0472">Membrane</keyword>
<dbReference type="PANTHER" id="PTHR10783:SF103">
    <property type="entry name" value="SOLUTE CARRIER FAMILY 53 MEMBER 1"/>
    <property type="match status" value="1"/>
</dbReference>
<dbReference type="GO" id="GO:0005794">
    <property type="term" value="C:Golgi apparatus"/>
    <property type="evidence" value="ECO:0007669"/>
    <property type="project" value="TreeGrafter"/>
</dbReference>
<dbReference type="EMBL" id="JANKHO010000059">
    <property type="protein sequence ID" value="KAJ3516307.1"/>
    <property type="molecule type" value="Genomic_DNA"/>
</dbReference>
<dbReference type="GO" id="GO:0006817">
    <property type="term" value="P:phosphate ion transport"/>
    <property type="evidence" value="ECO:0007669"/>
    <property type="project" value="TreeGrafter"/>
</dbReference>
<protein>
    <recommendedName>
        <fullName evidence="7">EXS domain-containing protein</fullName>
    </recommendedName>
</protein>
<evidence type="ECO:0000259" key="7">
    <source>
        <dbReference type="PROSITE" id="PS51380"/>
    </source>
</evidence>
<feature type="compositionally biased region" description="Basic and acidic residues" evidence="5">
    <location>
        <begin position="75"/>
        <end position="89"/>
    </location>
</feature>
<feature type="transmembrane region" description="Helical" evidence="6">
    <location>
        <begin position="417"/>
        <end position="442"/>
    </location>
</feature>
<reference evidence="8" key="1">
    <citation type="submission" date="2022-07" db="EMBL/GenBank/DDBJ databases">
        <title>Genome Sequence of Agrocybe chaxingu.</title>
        <authorList>
            <person name="Buettner E."/>
        </authorList>
    </citation>
    <scope>NUCLEOTIDE SEQUENCE</scope>
    <source>
        <strain evidence="8">MP-N11</strain>
    </source>
</reference>
<feature type="region of interest" description="Disordered" evidence="5">
    <location>
        <begin position="535"/>
        <end position="557"/>
    </location>
</feature>
<keyword evidence="9" id="KW-1185">Reference proteome</keyword>
<evidence type="ECO:0000256" key="5">
    <source>
        <dbReference type="SAM" id="MobiDB-lite"/>
    </source>
</evidence>
<dbReference type="InterPro" id="IPR004342">
    <property type="entry name" value="EXS_C"/>
</dbReference>
<dbReference type="Pfam" id="PF03124">
    <property type="entry name" value="EXS"/>
    <property type="match status" value="1"/>
</dbReference>
<evidence type="ECO:0000256" key="2">
    <source>
        <dbReference type="ARBA" id="ARBA00022692"/>
    </source>
</evidence>
<dbReference type="PANTHER" id="PTHR10783">
    <property type="entry name" value="XENOTROPIC AND POLYTROPIC RETROVIRUS RECEPTOR 1-RELATED"/>
    <property type="match status" value="1"/>
</dbReference>